<protein>
    <submittedName>
        <fullName evidence="1">Uncharacterized protein</fullName>
    </submittedName>
</protein>
<organism evidence="1">
    <name type="scientific">Siphoviridae sp. ct6bU4</name>
    <dbReference type="NCBI Taxonomy" id="2825344"/>
    <lineage>
        <taxon>Viruses</taxon>
        <taxon>Duplodnaviria</taxon>
        <taxon>Heunggongvirae</taxon>
        <taxon>Uroviricota</taxon>
        <taxon>Caudoviricetes</taxon>
    </lineage>
</organism>
<reference evidence="1" key="1">
    <citation type="journal article" date="2021" name="Proc. Natl. Acad. Sci. U.S.A.">
        <title>A Catalog of Tens of Thousands of Viruses from Human Metagenomes Reveals Hidden Associations with Chronic Diseases.</title>
        <authorList>
            <person name="Tisza M.J."/>
            <person name="Buck C.B."/>
        </authorList>
    </citation>
    <scope>NUCLEOTIDE SEQUENCE</scope>
    <source>
        <strain evidence="1">Ct6bU4</strain>
    </source>
</reference>
<evidence type="ECO:0000313" key="1">
    <source>
        <dbReference type="EMBL" id="DAG03691.1"/>
    </source>
</evidence>
<proteinExistence type="predicted"/>
<sequence>MPLFCGWAARLLRPGRFFRPCKSVPQFTIKIVFLSCLKNIKCVHLNYRGKEESHGNETTRER</sequence>
<accession>A0A8S5VAP8</accession>
<name>A0A8S5VAP8_9CAUD</name>
<dbReference type="EMBL" id="BK016234">
    <property type="protein sequence ID" value="DAG03691.1"/>
    <property type="molecule type" value="Genomic_DNA"/>
</dbReference>